<gene>
    <name evidence="2" type="ORF">MUN79_24275</name>
</gene>
<dbReference type="EMBL" id="CP095046">
    <property type="protein sequence ID" value="UOQ71689.1"/>
    <property type="molecule type" value="Genomic_DNA"/>
</dbReference>
<evidence type="ECO:0000313" key="2">
    <source>
        <dbReference type="EMBL" id="UOQ71689.1"/>
    </source>
</evidence>
<evidence type="ECO:0000256" key="1">
    <source>
        <dbReference type="SAM" id="Phobius"/>
    </source>
</evidence>
<name>A0A8T9Q840_9BACT</name>
<organism evidence="2 3">
    <name type="scientific">Hymenobacter cellulosilyticus</name>
    <dbReference type="NCBI Taxonomy" id="2932248"/>
    <lineage>
        <taxon>Bacteria</taxon>
        <taxon>Pseudomonadati</taxon>
        <taxon>Bacteroidota</taxon>
        <taxon>Cytophagia</taxon>
        <taxon>Cytophagales</taxon>
        <taxon>Hymenobacteraceae</taxon>
        <taxon>Hymenobacter</taxon>
    </lineage>
</organism>
<keyword evidence="1" id="KW-0472">Membrane</keyword>
<accession>A0A8T9Q840</accession>
<evidence type="ECO:0000313" key="3">
    <source>
        <dbReference type="Proteomes" id="UP000831796"/>
    </source>
</evidence>
<dbReference type="Proteomes" id="UP000831796">
    <property type="component" value="Chromosome"/>
</dbReference>
<keyword evidence="1" id="KW-1133">Transmembrane helix</keyword>
<feature type="transmembrane region" description="Helical" evidence="1">
    <location>
        <begin position="119"/>
        <end position="139"/>
    </location>
</feature>
<dbReference type="RefSeq" id="WP_244675092.1">
    <property type="nucleotide sequence ID" value="NZ_CP095046.1"/>
</dbReference>
<dbReference type="KEGG" id="hcu:MUN79_24275"/>
<sequence length="145" mass="16559">MLHPRFNTFEFVRPYGARIIAEQYSTENILSEAQYTGTQLLALIQTLPADVRQIMRKISRGDLRLKVELSGYQALMRTADQLVSRTIIALIAVAFLLFSGLSLLGRYSPEMRYLHGIPVITWWSLGITGFLFLILLILGTKRRKD</sequence>
<keyword evidence="1" id="KW-0812">Transmembrane</keyword>
<proteinExistence type="predicted"/>
<feature type="transmembrane region" description="Helical" evidence="1">
    <location>
        <begin position="86"/>
        <end position="107"/>
    </location>
</feature>
<dbReference type="AlphaFoldDB" id="A0A8T9Q840"/>
<protein>
    <submittedName>
        <fullName evidence="2">Uncharacterized protein</fullName>
    </submittedName>
</protein>
<keyword evidence="3" id="KW-1185">Reference proteome</keyword>
<reference evidence="2" key="1">
    <citation type="submission" date="2022-04" db="EMBL/GenBank/DDBJ databases">
        <title>Hymenobacter sp. isolated from the air.</title>
        <authorList>
            <person name="Won M."/>
            <person name="Lee C.-M."/>
            <person name="Woen H.-Y."/>
            <person name="Kwon S.-W."/>
        </authorList>
    </citation>
    <scope>NUCLEOTIDE SEQUENCE</scope>
    <source>
        <strain evidence="2">5116S-3</strain>
    </source>
</reference>